<reference evidence="1" key="1">
    <citation type="journal article" date="2014" name="Front. Microbiol.">
        <title>High frequency of phylogenetically diverse reductive dehalogenase-homologous genes in deep subseafloor sedimentary metagenomes.</title>
        <authorList>
            <person name="Kawai M."/>
            <person name="Futagami T."/>
            <person name="Toyoda A."/>
            <person name="Takaki Y."/>
            <person name="Nishi S."/>
            <person name="Hori S."/>
            <person name="Arai W."/>
            <person name="Tsubouchi T."/>
            <person name="Morono Y."/>
            <person name="Uchiyama I."/>
            <person name="Ito T."/>
            <person name="Fujiyama A."/>
            <person name="Inagaki F."/>
            <person name="Takami H."/>
        </authorList>
    </citation>
    <scope>NUCLEOTIDE SEQUENCE</scope>
    <source>
        <strain evidence="1">Expedition CK06-06</strain>
    </source>
</reference>
<feature type="non-terminal residue" evidence="1">
    <location>
        <position position="37"/>
    </location>
</feature>
<evidence type="ECO:0000313" key="1">
    <source>
        <dbReference type="EMBL" id="GAG13323.1"/>
    </source>
</evidence>
<name>X0VLE8_9ZZZZ</name>
<gene>
    <name evidence="1" type="ORF">S01H1_35757</name>
</gene>
<accession>X0VLE8</accession>
<sequence>MANGTDTFQDAITRFRNRSIHTYVGHCLTFRGQIIQD</sequence>
<dbReference type="AlphaFoldDB" id="X0VLE8"/>
<dbReference type="EMBL" id="BARS01022356">
    <property type="protein sequence ID" value="GAG13323.1"/>
    <property type="molecule type" value="Genomic_DNA"/>
</dbReference>
<organism evidence="1">
    <name type="scientific">marine sediment metagenome</name>
    <dbReference type="NCBI Taxonomy" id="412755"/>
    <lineage>
        <taxon>unclassified sequences</taxon>
        <taxon>metagenomes</taxon>
        <taxon>ecological metagenomes</taxon>
    </lineage>
</organism>
<proteinExistence type="predicted"/>
<protein>
    <submittedName>
        <fullName evidence="1">Uncharacterized protein</fullName>
    </submittedName>
</protein>
<comment type="caution">
    <text evidence="1">The sequence shown here is derived from an EMBL/GenBank/DDBJ whole genome shotgun (WGS) entry which is preliminary data.</text>
</comment>